<dbReference type="RefSeq" id="WP_130058669.1">
    <property type="nucleotide sequence ID" value="NZ_JADNPJ010000002.1"/>
</dbReference>
<sequence length="83" mass="9773">MSSAEYNRPIVERFFEVLDALLAMNKIKSIRSFCDTNGIDRRNLELLRKSKERNLFQAFWLIPLMEYGVNAKWLLTGKGKTFE</sequence>
<dbReference type="GO" id="GO:0003677">
    <property type="term" value="F:DNA binding"/>
    <property type="evidence" value="ECO:0007669"/>
    <property type="project" value="InterPro"/>
</dbReference>
<dbReference type="Proteomes" id="UP000422221">
    <property type="component" value="Unassembled WGS sequence"/>
</dbReference>
<dbReference type="EMBL" id="VWMK01000002">
    <property type="protein sequence ID" value="KAA3769483.1"/>
    <property type="molecule type" value="Genomic_DNA"/>
</dbReference>
<proteinExistence type="predicted"/>
<gene>
    <name evidence="1" type="ORF">F3F73_03435</name>
</gene>
<name>A0A7J4XNE4_9BACE</name>
<evidence type="ECO:0000313" key="2">
    <source>
        <dbReference type="Proteomes" id="UP000422221"/>
    </source>
</evidence>
<organism evidence="1 2">
    <name type="scientific">Bacteroides salyersiae</name>
    <dbReference type="NCBI Taxonomy" id="291644"/>
    <lineage>
        <taxon>Bacteria</taxon>
        <taxon>Pseudomonadati</taxon>
        <taxon>Bacteroidota</taxon>
        <taxon>Bacteroidia</taxon>
        <taxon>Bacteroidales</taxon>
        <taxon>Bacteroidaceae</taxon>
        <taxon>Bacteroides</taxon>
    </lineage>
</organism>
<protein>
    <recommendedName>
        <fullName evidence="3">Transcriptional regulator</fullName>
    </recommendedName>
</protein>
<dbReference type="InterPro" id="IPR010982">
    <property type="entry name" value="Lambda_DNA-bd_dom_sf"/>
</dbReference>
<evidence type="ECO:0008006" key="3">
    <source>
        <dbReference type="Google" id="ProtNLM"/>
    </source>
</evidence>
<evidence type="ECO:0000313" key="1">
    <source>
        <dbReference type="EMBL" id="KAA3769483.1"/>
    </source>
</evidence>
<comment type="caution">
    <text evidence="1">The sequence shown here is derived from an EMBL/GenBank/DDBJ whole genome shotgun (WGS) entry which is preliminary data.</text>
</comment>
<dbReference type="Gene3D" id="1.10.260.40">
    <property type="entry name" value="lambda repressor-like DNA-binding domains"/>
    <property type="match status" value="1"/>
</dbReference>
<accession>A0A7J4XNE4</accession>
<dbReference type="AlphaFoldDB" id="A0A7J4XNE4"/>
<reference evidence="1 2" key="1">
    <citation type="journal article" date="2019" name="Nat. Med.">
        <title>A library of human gut bacterial isolates paired with longitudinal multiomics data enables mechanistic microbiome research.</title>
        <authorList>
            <person name="Poyet M."/>
            <person name="Groussin M."/>
            <person name="Gibbons S.M."/>
            <person name="Avila-Pacheco J."/>
            <person name="Jiang X."/>
            <person name="Kearney S.M."/>
            <person name="Perrotta A.R."/>
            <person name="Berdy B."/>
            <person name="Zhao S."/>
            <person name="Lieberman T.D."/>
            <person name="Swanson P.K."/>
            <person name="Smith M."/>
            <person name="Roesemann S."/>
            <person name="Alexander J.E."/>
            <person name="Rich S.A."/>
            <person name="Livny J."/>
            <person name="Vlamakis H."/>
            <person name="Clish C."/>
            <person name="Bullock K."/>
            <person name="Deik A."/>
            <person name="Scott J."/>
            <person name="Pierce K.A."/>
            <person name="Xavier R.J."/>
            <person name="Alm E.J."/>
        </authorList>
    </citation>
    <scope>NUCLEOTIDE SEQUENCE [LARGE SCALE GENOMIC DNA]</scope>
    <source>
        <strain evidence="1 2">BIOML-A10</strain>
    </source>
</reference>